<dbReference type="PANTHER" id="PTHR43847:SF1">
    <property type="entry name" value="BLL3993 PROTEIN"/>
    <property type="match status" value="1"/>
</dbReference>
<dbReference type="Pfam" id="PF04191">
    <property type="entry name" value="PEMT"/>
    <property type="match status" value="1"/>
</dbReference>
<accession>A0A934NEN4</accession>
<evidence type="ECO:0000313" key="7">
    <source>
        <dbReference type="Proteomes" id="UP000620075"/>
    </source>
</evidence>
<dbReference type="AlphaFoldDB" id="A0A934NEN4"/>
<dbReference type="GO" id="GO:0012505">
    <property type="term" value="C:endomembrane system"/>
    <property type="evidence" value="ECO:0007669"/>
    <property type="project" value="UniProtKB-SubCell"/>
</dbReference>
<gene>
    <name evidence="6" type="ORF">JF888_14865</name>
</gene>
<proteinExistence type="predicted"/>
<evidence type="ECO:0000256" key="3">
    <source>
        <dbReference type="ARBA" id="ARBA00022989"/>
    </source>
</evidence>
<organism evidence="6 7">
    <name type="scientific">Candidatus Dormiibacter inghamiae</name>
    <dbReference type="NCBI Taxonomy" id="3127013"/>
    <lineage>
        <taxon>Bacteria</taxon>
        <taxon>Bacillati</taxon>
        <taxon>Candidatus Dormiibacterota</taxon>
        <taxon>Candidatus Dormibacteria</taxon>
        <taxon>Candidatus Dormibacterales</taxon>
        <taxon>Candidatus Dormibacteraceae</taxon>
        <taxon>Candidatus Dormiibacter</taxon>
    </lineage>
</organism>
<evidence type="ECO:0000256" key="2">
    <source>
        <dbReference type="ARBA" id="ARBA00022692"/>
    </source>
</evidence>
<dbReference type="RefSeq" id="WP_338182105.1">
    <property type="nucleotide sequence ID" value="NZ_JAEKNQ010000058.1"/>
</dbReference>
<feature type="transmembrane region" description="Helical" evidence="5">
    <location>
        <begin position="12"/>
        <end position="31"/>
    </location>
</feature>
<dbReference type="EMBL" id="JAEKNQ010000058">
    <property type="protein sequence ID" value="MBJ7604443.1"/>
    <property type="molecule type" value="Genomic_DNA"/>
</dbReference>
<evidence type="ECO:0000256" key="4">
    <source>
        <dbReference type="ARBA" id="ARBA00023136"/>
    </source>
</evidence>
<keyword evidence="3 5" id="KW-1133">Transmembrane helix</keyword>
<keyword evidence="4 5" id="KW-0472">Membrane</keyword>
<comment type="caution">
    <text evidence="6">The sequence shown here is derived from an EMBL/GenBank/DDBJ whole genome shotgun (WGS) entry which is preliminary data.</text>
</comment>
<protein>
    <submittedName>
        <fullName evidence="6">Isoprenylcysteine carboxylmethyltransferase family protein</fullName>
    </submittedName>
</protein>
<dbReference type="InterPro" id="IPR007318">
    <property type="entry name" value="Phopholipid_MeTrfase"/>
</dbReference>
<comment type="subcellular location">
    <subcellularLocation>
        <location evidence="1">Endomembrane system</location>
        <topology evidence="1">Multi-pass membrane protein</topology>
    </subcellularLocation>
</comment>
<keyword evidence="2 5" id="KW-0812">Transmembrane</keyword>
<evidence type="ECO:0000256" key="5">
    <source>
        <dbReference type="SAM" id="Phobius"/>
    </source>
</evidence>
<dbReference type="Gene3D" id="1.20.120.1630">
    <property type="match status" value="1"/>
</dbReference>
<dbReference type="PANTHER" id="PTHR43847">
    <property type="entry name" value="BLL3993 PROTEIN"/>
    <property type="match status" value="1"/>
</dbReference>
<dbReference type="InterPro" id="IPR052527">
    <property type="entry name" value="Metal_cation-efflux_comp"/>
</dbReference>
<name>A0A934NEN4_9BACT</name>
<evidence type="ECO:0000256" key="1">
    <source>
        <dbReference type="ARBA" id="ARBA00004127"/>
    </source>
</evidence>
<evidence type="ECO:0000313" key="6">
    <source>
        <dbReference type="EMBL" id="MBJ7604443.1"/>
    </source>
</evidence>
<feature type="transmembrane region" description="Helical" evidence="5">
    <location>
        <begin position="43"/>
        <end position="64"/>
    </location>
</feature>
<feature type="transmembrane region" description="Helical" evidence="5">
    <location>
        <begin position="100"/>
        <end position="126"/>
    </location>
</feature>
<dbReference type="Proteomes" id="UP000620075">
    <property type="component" value="Unassembled WGS sequence"/>
</dbReference>
<reference evidence="6 7" key="1">
    <citation type="submission" date="2020-10" db="EMBL/GenBank/DDBJ databases">
        <title>Ca. Dormibacterota MAGs.</title>
        <authorList>
            <person name="Montgomery K."/>
        </authorList>
    </citation>
    <scope>NUCLEOTIDE SEQUENCE [LARGE SCALE GENOMIC DNA]</scope>
    <source>
        <strain evidence="6">SC8811_S16_3</strain>
    </source>
</reference>
<sequence length="157" mass="16970">MESKPITQRGPGVIAPPPLLFLAPLLGGFLLDRLLPPPPLPRALRVAGLPLGAAGIGLAGWFVATMQRAGTPVDVTKPPTALVQDGPFRRTRNPGYVGMALGYLGLALAAGGRWPLILLPGVLTVVDRGVIQREERYLEQRFGADYTGYRQRARRWL</sequence>